<dbReference type="GeneID" id="24608191"/>
<sequence>MIIQTVLKMYDSEGTLVSQRKVHSPTEATIEKMMDLTPDVVYSELETRYVKTRSENAKN</sequence>
<evidence type="ECO:0000313" key="2">
    <source>
        <dbReference type="Proteomes" id="UP000030207"/>
    </source>
</evidence>
<evidence type="ECO:0000313" key="1">
    <source>
        <dbReference type="EMBL" id="AIW03614.1"/>
    </source>
</evidence>
<organism evidence="1 2">
    <name type="scientific">Bacillus phage Moonbeam</name>
    <dbReference type="NCBI Taxonomy" id="1540091"/>
    <lineage>
        <taxon>Viruses</taxon>
        <taxon>Duplodnaviria</taxon>
        <taxon>Heunggongvirae</taxon>
        <taxon>Uroviricota</taxon>
        <taxon>Caudoviricetes</taxon>
        <taxon>Herelleviridae</taxon>
        <taxon>Bastillevirinae</taxon>
        <taxon>Moonbeamvirus</taxon>
        <taxon>Moonbeamvirus moonbeam</taxon>
    </lineage>
</organism>
<dbReference type="RefSeq" id="YP_009151779.1">
    <property type="nucleotide sequence ID" value="NC_027374.1"/>
</dbReference>
<dbReference type="EMBL" id="KM236246">
    <property type="protein sequence ID" value="AIW03614.1"/>
    <property type="molecule type" value="Genomic_DNA"/>
</dbReference>
<gene>
    <name evidence="1" type="ORF">CPT_Moonbeam216</name>
</gene>
<protein>
    <submittedName>
        <fullName evidence="1">Uncharacterized protein</fullName>
    </submittedName>
</protein>
<reference evidence="1 2" key="1">
    <citation type="submission" date="2014-07" db="EMBL/GenBank/DDBJ databases">
        <title>Complete Genome of Bacillus megaterium Myophage Moonbeam.</title>
        <authorList>
            <person name="Cadungog J.N."/>
            <person name="Khatemi B.E."/>
            <person name="Hernandez A.C."/>
            <person name="Everett G.F.K."/>
        </authorList>
    </citation>
    <scope>NUCLEOTIDE SEQUENCE [LARGE SCALE GENOMIC DNA]</scope>
</reference>
<keyword evidence="2" id="KW-1185">Reference proteome</keyword>
<dbReference type="KEGG" id="vg:24608191"/>
<name>A0A0A0RPR5_9CAUD</name>
<dbReference type="Proteomes" id="UP000030207">
    <property type="component" value="Segment"/>
</dbReference>
<proteinExistence type="predicted"/>
<accession>A0A0A0RPR5</accession>